<feature type="compositionally biased region" description="Basic and acidic residues" evidence="1">
    <location>
        <begin position="69"/>
        <end position="78"/>
    </location>
</feature>
<feature type="region of interest" description="Disordered" evidence="1">
    <location>
        <begin position="40"/>
        <end position="106"/>
    </location>
</feature>
<feature type="non-terminal residue" evidence="2">
    <location>
        <position position="106"/>
    </location>
</feature>
<dbReference type="EMBL" id="NMUH01000376">
    <property type="protein sequence ID" value="MQL77980.1"/>
    <property type="molecule type" value="Genomic_DNA"/>
</dbReference>
<proteinExistence type="predicted"/>
<organism evidence="2 3">
    <name type="scientific">Colocasia esculenta</name>
    <name type="common">Wild taro</name>
    <name type="synonym">Arum esculentum</name>
    <dbReference type="NCBI Taxonomy" id="4460"/>
    <lineage>
        <taxon>Eukaryota</taxon>
        <taxon>Viridiplantae</taxon>
        <taxon>Streptophyta</taxon>
        <taxon>Embryophyta</taxon>
        <taxon>Tracheophyta</taxon>
        <taxon>Spermatophyta</taxon>
        <taxon>Magnoliopsida</taxon>
        <taxon>Liliopsida</taxon>
        <taxon>Araceae</taxon>
        <taxon>Aroideae</taxon>
        <taxon>Colocasieae</taxon>
        <taxon>Colocasia</taxon>
    </lineage>
</organism>
<evidence type="ECO:0000313" key="2">
    <source>
        <dbReference type="EMBL" id="MQL77980.1"/>
    </source>
</evidence>
<evidence type="ECO:0000313" key="3">
    <source>
        <dbReference type="Proteomes" id="UP000652761"/>
    </source>
</evidence>
<evidence type="ECO:0000256" key="1">
    <source>
        <dbReference type="SAM" id="MobiDB-lite"/>
    </source>
</evidence>
<keyword evidence="3" id="KW-1185">Reference proteome</keyword>
<comment type="caution">
    <text evidence="2">The sequence shown here is derived from an EMBL/GenBank/DDBJ whole genome shotgun (WGS) entry which is preliminary data.</text>
</comment>
<reference evidence="2" key="1">
    <citation type="submission" date="2017-07" db="EMBL/GenBank/DDBJ databases">
        <title>Taro Niue Genome Assembly and Annotation.</title>
        <authorList>
            <person name="Atibalentja N."/>
            <person name="Keating K."/>
            <person name="Fields C.J."/>
        </authorList>
    </citation>
    <scope>NUCLEOTIDE SEQUENCE</scope>
    <source>
        <strain evidence="2">Niue_2</strain>
        <tissue evidence="2">Leaf</tissue>
    </source>
</reference>
<name>A0A843U7J8_COLES</name>
<dbReference type="AlphaFoldDB" id="A0A843U7J8"/>
<gene>
    <name evidence="2" type="ORF">Taro_010409</name>
</gene>
<sequence>MRVSNVMDQEELARLHADLHAHQTLAQGLQEVKTAIGRSRIQSRSGASGANGATGASVRQYLAGSSSRRRNEDEERRLTGATSAWRGRGGGEMPPPPDRNEGSGES</sequence>
<dbReference type="Proteomes" id="UP000652761">
    <property type="component" value="Unassembled WGS sequence"/>
</dbReference>
<accession>A0A843U7J8</accession>
<feature type="compositionally biased region" description="Low complexity" evidence="1">
    <location>
        <begin position="43"/>
        <end position="57"/>
    </location>
</feature>
<protein>
    <submittedName>
        <fullName evidence="2">Uncharacterized protein</fullName>
    </submittedName>
</protein>